<evidence type="ECO:0000313" key="4">
    <source>
        <dbReference type="Proteomes" id="UP000008810"/>
    </source>
</evidence>
<organism evidence="2">
    <name type="scientific">Brachypodium distachyon</name>
    <name type="common">Purple false brome</name>
    <name type="synonym">Trachynia distachya</name>
    <dbReference type="NCBI Taxonomy" id="15368"/>
    <lineage>
        <taxon>Eukaryota</taxon>
        <taxon>Viridiplantae</taxon>
        <taxon>Streptophyta</taxon>
        <taxon>Embryophyta</taxon>
        <taxon>Tracheophyta</taxon>
        <taxon>Spermatophyta</taxon>
        <taxon>Magnoliopsida</taxon>
        <taxon>Liliopsida</taxon>
        <taxon>Poales</taxon>
        <taxon>Poaceae</taxon>
        <taxon>BOP clade</taxon>
        <taxon>Pooideae</taxon>
        <taxon>Stipodae</taxon>
        <taxon>Brachypodieae</taxon>
        <taxon>Brachypodium</taxon>
    </lineage>
</organism>
<name>A0A0Q3IMJ1_BRADI</name>
<reference evidence="2" key="2">
    <citation type="submission" date="2017-06" db="EMBL/GenBank/DDBJ databases">
        <title>WGS assembly of Brachypodium distachyon.</title>
        <authorList>
            <consortium name="The International Brachypodium Initiative"/>
            <person name="Lucas S."/>
            <person name="Harmon-Smith M."/>
            <person name="Lail K."/>
            <person name="Tice H."/>
            <person name="Grimwood J."/>
            <person name="Bruce D."/>
            <person name="Barry K."/>
            <person name="Shu S."/>
            <person name="Lindquist E."/>
            <person name="Wang M."/>
            <person name="Pitluck S."/>
            <person name="Vogel J.P."/>
            <person name="Garvin D.F."/>
            <person name="Mockler T.C."/>
            <person name="Schmutz J."/>
            <person name="Rokhsar D."/>
            <person name="Bevan M.W."/>
        </authorList>
    </citation>
    <scope>NUCLEOTIDE SEQUENCE</scope>
    <source>
        <strain evidence="2">Bd21</strain>
    </source>
</reference>
<evidence type="ECO:0000313" key="3">
    <source>
        <dbReference type="EnsemblPlants" id="KQK07107"/>
    </source>
</evidence>
<keyword evidence="4" id="KW-1185">Reference proteome</keyword>
<dbReference type="EnsemblPlants" id="KQK07107">
    <property type="protein sequence ID" value="KQK07107"/>
    <property type="gene ID" value="BRADI_2g33105v3"/>
</dbReference>
<gene>
    <name evidence="2" type="ORF">BRADI_2g33105v3</name>
</gene>
<dbReference type="InParanoid" id="A0A0Q3IMJ1"/>
<dbReference type="EMBL" id="CM000881">
    <property type="protein sequence ID" value="KQK07107.1"/>
    <property type="molecule type" value="Genomic_DNA"/>
</dbReference>
<evidence type="ECO:0000313" key="2">
    <source>
        <dbReference type="EMBL" id="KQK07107.1"/>
    </source>
</evidence>
<protein>
    <submittedName>
        <fullName evidence="2 3">Uncharacterized protein</fullName>
    </submittedName>
</protein>
<dbReference type="Proteomes" id="UP000008810">
    <property type="component" value="Chromosome 2"/>
</dbReference>
<sequence length="185" mass="19586">MDQESAGGKKRKRKPGDNAGAPKRKPRNNTGARKSSNRRGSGAGEQQQQQAAAAIEKVAECVRLPEEEEEENYEGITEESIAEMMSWLALELVPPPAPAGRSCVSVQGSNMESCGPSFSGSASTVMASVDFRFAAPVPQVVPWPWPSPAAEAVPVAGPQGEEGMADDEWVAGLLTDGPPDEGLYY</sequence>
<dbReference type="PANTHER" id="PTHR37265">
    <property type="entry name" value="OS01G0195300 PROTEIN"/>
    <property type="match status" value="1"/>
</dbReference>
<feature type="region of interest" description="Disordered" evidence="1">
    <location>
        <begin position="1"/>
        <end position="55"/>
    </location>
</feature>
<accession>A0A0Q3IMJ1</accession>
<dbReference type="PANTHER" id="PTHR37265:SF5">
    <property type="entry name" value="OS01G0195300 PROTEIN"/>
    <property type="match status" value="1"/>
</dbReference>
<dbReference type="AlphaFoldDB" id="A0A0Q3IMJ1"/>
<evidence type="ECO:0000256" key="1">
    <source>
        <dbReference type="SAM" id="MobiDB-lite"/>
    </source>
</evidence>
<proteinExistence type="predicted"/>
<reference evidence="2 3" key="1">
    <citation type="journal article" date="2010" name="Nature">
        <title>Genome sequencing and analysis of the model grass Brachypodium distachyon.</title>
        <authorList>
            <consortium name="International Brachypodium Initiative"/>
        </authorList>
    </citation>
    <scope>NUCLEOTIDE SEQUENCE [LARGE SCALE GENOMIC DNA]</scope>
    <source>
        <strain evidence="2 3">Bd21</strain>
    </source>
</reference>
<reference evidence="3" key="3">
    <citation type="submission" date="2018-08" db="UniProtKB">
        <authorList>
            <consortium name="EnsemblPlants"/>
        </authorList>
    </citation>
    <scope>IDENTIFICATION</scope>
    <source>
        <strain evidence="3">cv. Bd21</strain>
    </source>
</reference>
<dbReference type="Gramene" id="KQK07107">
    <property type="protein sequence ID" value="KQK07107"/>
    <property type="gene ID" value="BRADI_2g33105v3"/>
</dbReference>